<dbReference type="PIRSF" id="PIRSF031924">
    <property type="entry name" value="Pi-irrepressible_AP"/>
    <property type="match status" value="1"/>
</dbReference>
<evidence type="ECO:0000256" key="2">
    <source>
        <dbReference type="ARBA" id="ARBA00022723"/>
    </source>
</evidence>
<organism evidence="4 5">
    <name type="scientific">Sphingomonas vulcanisoli</name>
    <dbReference type="NCBI Taxonomy" id="1658060"/>
    <lineage>
        <taxon>Bacteria</taxon>
        <taxon>Pseudomonadati</taxon>
        <taxon>Pseudomonadota</taxon>
        <taxon>Alphaproteobacteria</taxon>
        <taxon>Sphingomonadales</taxon>
        <taxon>Sphingomonadaceae</taxon>
        <taxon>Sphingomonas</taxon>
    </lineage>
</organism>
<dbReference type="InterPro" id="IPR017850">
    <property type="entry name" value="Alkaline_phosphatase_core_sf"/>
</dbReference>
<dbReference type="InterPro" id="IPR002591">
    <property type="entry name" value="Phosphodiest/P_Trfase"/>
</dbReference>
<keyword evidence="5" id="KW-1185">Reference proteome</keyword>
<dbReference type="SUPFAM" id="SSF53649">
    <property type="entry name" value="Alkaline phosphatase-like"/>
    <property type="match status" value="1"/>
</dbReference>
<dbReference type="PANTHER" id="PTHR10151">
    <property type="entry name" value="ECTONUCLEOTIDE PYROPHOSPHATASE/PHOSPHODIESTERASE"/>
    <property type="match status" value="1"/>
</dbReference>
<dbReference type="PANTHER" id="PTHR10151:SF120">
    <property type="entry name" value="BIS(5'-ADENOSYL)-TRIPHOSPHATASE"/>
    <property type="match status" value="1"/>
</dbReference>
<dbReference type="Gene3D" id="3.40.720.10">
    <property type="entry name" value="Alkaline Phosphatase, subunit A"/>
    <property type="match status" value="1"/>
</dbReference>
<reference evidence="4 5" key="1">
    <citation type="submission" date="2020-03" db="EMBL/GenBank/DDBJ databases">
        <title>Genomic Encyclopedia of Type Strains, Phase III (KMG-III): the genomes of soil and plant-associated and newly described type strains.</title>
        <authorList>
            <person name="Whitman W."/>
        </authorList>
    </citation>
    <scope>NUCLEOTIDE SEQUENCE [LARGE SCALE GENOMIC DNA]</scope>
    <source>
        <strain evidence="4 5">CECT 8804</strain>
    </source>
</reference>
<accession>A0ABX0TU02</accession>
<dbReference type="RefSeq" id="WP_243843328.1">
    <property type="nucleotide sequence ID" value="NZ_JAAOZC010000003.1"/>
</dbReference>
<protein>
    <submittedName>
        <fullName evidence="4">AlkP superfamily pyrophosphatase or phosphodiesterase</fullName>
    </submittedName>
</protein>
<evidence type="ECO:0000313" key="5">
    <source>
        <dbReference type="Proteomes" id="UP000727456"/>
    </source>
</evidence>
<dbReference type="InterPro" id="IPR026263">
    <property type="entry name" value="Alkaline_phosphatase_prok"/>
</dbReference>
<dbReference type="CDD" id="cd16016">
    <property type="entry name" value="AP-SPAP"/>
    <property type="match status" value="1"/>
</dbReference>
<dbReference type="Gene3D" id="3.30.1360.150">
    <property type="match status" value="1"/>
</dbReference>
<dbReference type="Proteomes" id="UP000727456">
    <property type="component" value="Unassembled WGS sequence"/>
</dbReference>
<name>A0ABX0TU02_9SPHN</name>
<keyword evidence="3" id="KW-0732">Signal</keyword>
<gene>
    <name evidence="4" type="ORF">FHS31_001395</name>
</gene>
<proteinExistence type="predicted"/>
<keyword evidence="1" id="KW-0597">Phosphoprotein</keyword>
<keyword evidence="2" id="KW-0479">Metal-binding</keyword>
<dbReference type="EMBL" id="JAAOZC010000003">
    <property type="protein sequence ID" value="NIJ07785.1"/>
    <property type="molecule type" value="Genomic_DNA"/>
</dbReference>
<evidence type="ECO:0000256" key="1">
    <source>
        <dbReference type="ARBA" id="ARBA00022553"/>
    </source>
</evidence>
<sequence length="596" mass="63240">MFAVVLTLPIVLCAGLGTSRQIPSAILNFLNFARHKSATRASHEPPFNGGSETMRMTGWAAAIAMALGALPAAAAPAPRQPKLIVAISVDQFALTLYQRYRPTYTGGLARLSQGLSFTGYQSHAATETCPGHSTILTGDHPATTGIVANVWYDRATGKSVYCVSVPGADADARGPQNMHVDTLGSWLKAAQPGARVYAISGKDRAAITMGGKHADGVWWWLDGTGFSTSSYAGPATPAVTGPADTFNQATMAAWKASAPALWPEAPAACRALEKPYTFGPVARSGKVPPEQSLGLEPGGKDFLNELHSSPLFDTLVLDFARATIDREHLGHGPATDLLALSFSATDYVGHRFGNGGAEMCTQVAALDATLGALFAKLDSLHVPYVVVLTADHGGHDAAERLRGTGVDAERVDSGHLLEELTAAMRARFGLPDLAMKGEDAQQIFITGVADPAARAQIRAAAIAWLKARPEVFAVHTPEEIAATPMPVGKPVETLTLLQRYRESYDPLRSGDIAVEFRNHTSLYMPKAPADMIAGHGTPWDEDRRVPILFWWPGVKPARPGVAETVDIAPTLAAVAEIKAPKVDGKCLVSVARKCPR</sequence>
<evidence type="ECO:0000313" key="4">
    <source>
        <dbReference type="EMBL" id="NIJ07785.1"/>
    </source>
</evidence>
<dbReference type="Pfam" id="PF01663">
    <property type="entry name" value="Phosphodiest"/>
    <property type="match status" value="1"/>
</dbReference>
<evidence type="ECO:0000256" key="3">
    <source>
        <dbReference type="ARBA" id="ARBA00022729"/>
    </source>
</evidence>
<comment type="caution">
    <text evidence="4">The sequence shown here is derived from an EMBL/GenBank/DDBJ whole genome shotgun (WGS) entry which is preliminary data.</text>
</comment>